<sequence length="217" mass="24518">MNSILNIIKKLRPIHRVVLSIIISGLIFIIVPSELPVLPRILITWLGFAITYISICWITIFTMSVTEIIRKASIEDGSKTFVFLFVILASFACLFTVLLMVMGFNDKNISQWFMVLIAVGSMISSWALVHTLYTFHYAHLYYKTKGGKGLDYPGDEKPDYLDFAYFSFVMGCTFQVSDVEISSKEIRRVALFHGLLSFALNTFVVALTINIIAGLIH</sequence>
<proteinExistence type="predicted"/>
<keyword evidence="1" id="KW-1133">Transmembrane helix</keyword>
<dbReference type="AlphaFoldDB" id="A0A7Z7M069"/>
<name>A0A7Z7M069_9FLAO</name>
<dbReference type="Proteomes" id="UP000254876">
    <property type="component" value="Unassembled WGS sequence"/>
</dbReference>
<dbReference type="Pfam" id="PF07077">
    <property type="entry name" value="DUF1345"/>
    <property type="match status" value="1"/>
</dbReference>
<protein>
    <submittedName>
        <fullName evidence="2">Predicted membrane protein</fullName>
    </submittedName>
</protein>
<dbReference type="InterPro" id="IPR009781">
    <property type="entry name" value="DUF1345"/>
</dbReference>
<dbReference type="RefSeq" id="WP_047033514.1">
    <property type="nucleotide sequence ID" value="NZ_CP034247.1"/>
</dbReference>
<evidence type="ECO:0000256" key="1">
    <source>
        <dbReference type="SAM" id="Phobius"/>
    </source>
</evidence>
<dbReference type="EMBL" id="UFYD01000001">
    <property type="protein sequence ID" value="STD10786.1"/>
    <property type="molecule type" value="Genomic_DNA"/>
</dbReference>
<feature type="transmembrane region" description="Helical" evidence="1">
    <location>
        <begin position="43"/>
        <end position="69"/>
    </location>
</feature>
<keyword evidence="1" id="KW-0472">Membrane</keyword>
<evidence type="ECO:0000313" key="3">
    <source>
        <dbReference type="Proteomes" id="UP000254876"/>
    </source>
</evidence>
<gene>
    <name evidence="2" type="ORF">NCTC10588_03285</name>
</gene>
<feature type="transmembrane region" description="Helical" evidence="1">
    <location>
        <begin position="190"/>
        <end position="216"/>
    </location>
</feature>
<evidence type="ECO:0000313" key="2">
    <source>
        <dbReference type="EMBL" id="STD10786.1"/>
    </source>
</evidence>
<reference evidence="2 3" key="1">
    <citation type="submission" date="2018-06" db="EMBL/GenBank/DDBJ databases">
        <authorList>
            <consortium name="Pathogen Informatics"/>
            <person name="Doyle S."/>
        </authorList>
    </citation>
    <scope>NUCLEOTIDE SEQUENCE [LARGE SCALE GENOMIC DNA]</scope>
    <source>
        <strain evidence="2 3">NCTC10588</strain>
    </source>
</reference>
<keyword evidence="1" id="KW-0812">Transmembrane</keyword>
<feature type="transmembrane region" description="Helical" evidence="1">
    <location>
        <begin position="81"/>
        <end position="104"/>
    </location>
</feature>
<accession>A0A7Z7M069</accession>
<comment type="caution">
    <text evidence="2">The sequence shown here is derived from an EMBL/GenBank/DDBJ whole genome shotgun (WGS) entry which is preliminary data.</text>
</comment>
<feature type="transmembrane region" description="Helical" evidence="1">
    <location>
        <begin position="110"/>
        <end position="135"/>
    </location>
</feature>
<feature type="transmembrane region" description="Helical" evidence="1">
    <location>
        <begin position="14"/>
        <end position="31"/>
    </location>
</feature>
<organism evidence="2 3">
    <name type="scientific">Elizabethkingia anophelis</name>
    <dbReference type="NCBI Taxonomy" id="1117645"/>
    <lineage>
        <taxon>Bacteria</taxon>
        <taxon>Pseudomonadati</taxon>
        <taxon>Bacteroidota</taxon>
        <taxon>Flavobacteriia</taxon>
        <taxon>Flavobacteriales</taxon>
        <taxon>Weeksellaceae</taxon>
        <taxon>Elizabethkingia</taxon>
    </lineage>
</organism>